<gene>
    <name evidence="2" type="ORF">SAMN04487908_10136</name>
</gene>
<sequence>MADLILNILSLGIKPLYEKQRKFHDLIVEFRDRFSNPGRANRVRADIDELYERLNNFDFKYVLFEDYYRNHIENLNRLSPNLEGSELDLKFIRIALEENKWKPTKPFPVLRHHLKYKFKLTATPFTSIQKKQHTKKLNSPEAISKLRAKPKSSQNWTRVPIRKNTNKT</sequence>
<evidence type="ECO:0000313" key="3">
    <source>
        <dbReference type="Proteomes" id="UP000184172"/>
    </source>
</evidence>
<name>A0A1M6A1D3_9FLAO</name>
<accession>A0A1M6A1D3</accession>
<evidence type="ECO:0000256" key="1">
    <source>
        <dbReference type="SAM" id="MobiDB-lite"/>
    </source>
</evidence>
<protein>
    <submittedName>
        <fullName evidence="2">Uncharacterized protein</fullName>
    </submittedName>
</protein>
<keyword evidence="3" id="KW-1185">Reference proteome</keyword>
<dbReference type="RefSeq" id="WP_073213626.1">
    <property type="nucleotide sequence ID" value="NZ_FNNS01000002.1"/>
</dbReference>
<reference evidence="3" key="1">
    <citation type="submission" date="2016-11" db="EMBL/GenBank/DDBJ databases">
        <authorList>
            <person name="Varghese N."/>
            <person name="Submissions S."/>
        </authorList>
    </citation>
    <scope>NUCLEOTIDE SEQUENCE [LARGE SCALE GENOMIC DNA]</scope>
    <source>
        <strain evidence="3">DSM 26349</strain>
    </source>
</reference>
<organism evidence="2 3">
    <name type="scientific">Aequorivita viscosa</name>
    <dbReference type="NCBI Taxonomy" id="797419"/>
    <lineage>
        <taxon>Bacteria</taxon>
        <taxon>Pseudomonadati</taxon>
        <taxon>Bacteroidota</taxon>
        <taxon>Flavobacteriia</taxon>
        <taxon>Flavobacteriales</taxon>
        <taxon>Flavobacteriaceae</taxon>
        <taxon>Aequorivita</taxon>
    </lineage>
</organism>
<dbReference type="AlphaFoldDB" id="A0A1M6A1D3"/>
<dbReference type="EMBL" id="FQYV01000001">
    <property type="protein sequence ID" value="SHI30321.1"/>
    <property type="molecule type" value="Genomic_DNA"/>
</dbReference>
<dbReference type="STRING" id="797419.SAMN05216556_10236"/>
<feature type="region of interest" description="Disordered" evidence="1">
    <location>
        <begin position="147"/>
        <end position="168"/>
    </location>
</feature>
<proteinExistence type="predicted"/>
<evidence type="ECO:0000313" key="2">
    <source>
        <dbReference type="EMBL" id="SHI30321.1"/>
    </source>
</evidence>
<dbReference type="Proteomes" id="UP000184172">
    <property type="component" value="Unassembled WGS sequence"/>
</dbReference>